<evidence type="ECO:0000256" key="8">
    <source>
        <dbReference type="SAM" id="MobiDB-lite"/>
    </source>
</evidence>
<evidence type="ECO:0000313" key="10">
    <source>
        <dbReference type="Proteomes" id="UP000318995"/>
    </source>
</evidence>
<keyword evidence="10" id="KW-1185">Reference proteome</keyword>
<evidence type="ECO:0000256" key="5">
    <source>
        <dbReference type="ARBA" id="ARBA00023274"/>
    </source>
</evidence>
<evidence type="ECO:0000256" key="6">
    <source>
        <dbReference type="ARBA" id="ARBA00035197"/>
    </source>
</evidence>
<evidence type="ECO:0000313" key="9">
    <source>
        <dbReference type="EMBL" id="TWT46585.1"/>
    </source>
</evidence>
<protein>
    <recommendedName>
        <fullName evidence="6 7">Large ribosomal subunit protein uL18</fullName>
    </recommendedName>
</protein>
<proteinExistence type="inferred from homology"/>
<comment type="caution">
    <text evidence="9">The sequence shown here is derived from an EMBL/GenBank/DDBJ whole genome shotgun (WGS) entry which is preliminary data.</text>
</comment>
<evidence type="ECO:0000256" key="4">
    <source>
        <dbReference type="ARBA" id="ARBA00022980"/>
    </source>
</evidence>
<sequence>MDKNRAIERQRQRRRFRVRKRLNGTAEQPRLSVSRSHRNISAQLIDDTSGRTLASASSGDKTVGGDIKYGGNKDAAAAIGKAIAAKAVAAGVKKVCFDRGSFKYHGRVAALADAAREAGLEF</sequence>
<dbReference type="AlphaFoldDB" id="A0A5C5W8S2"/>
<feature type="compositionally biased region" description="Basic residues" evidence="8">
    <location>
        <begin position="11"/>
        <end position="22"/>
    </location>
</feature>
<dbReference type="HAMAP" id="MF_01337_B">
    <property type="entry name" value="Ribosomal_uL18_B"/>
    <property type="match status" value="1"/>
</dbReference>
<name>A0A5C5W8S2_9BACT</name>
<reference evidence="9 10" key="1">
    <citation type="submission" date="2019-02" db="EMBL/GenBank/DDBJ databases">
        <title>Deep-cultivation of Planctomycetes and their phenomic and genomic characterization uncovers novel biology.</title>
        <authorList>
            <person name="Wiegand S."/>
            <person name="Jogler M."/>
            <person name="Boedeker C."/>
            <person name="Pinto D."/>
            <person name="Vollmers J."/>
            <person name="Rivas-Marin E."/>
            <person name="Kohn T."/>
            <person name="Peeters S.H."/>
            <person name="Heuer A."/>
            <person name="Rast P."/>
            <person name="Oberbeckmann S."/>
            <person name="Bunk B."/>
            <person name="Jeske O."/>
            <person name="Meyerdierks A."/>
            <person name="Storesund J.E."/>
            <person name="Kallscheuer N."/>
            <person name="Luecker S."/>
            <person name="Lage O.M."/>
            <person name="Pohl T."/>
            <person name="Merkel B.J."/>
            <person name="Hornburger P."/>
            <person name="Mueller R.-W."/>
            <person name="Bruemmer F."/>
            <person name="Labrenz M."/>
            <person name="Spormann A.M."/>
            <person name="Op Den Camp H."/>
            <person name="Overmann J."/>
            <person name="Amann R."/>
            <person name="Jetten M.S.M."/>
            <person name="Mascher T."/>
            <person name="Medema M.H."/>
            <person name="Devos D.P."/>
            <person name="Kaster A.-K."/>
            <person name="Ovreas L."/>
            <person name="Rohde M."/>
            <person name="Galperin M.Y."/>
            <person name="Jogler C."/>
        </authorList>
    </citation>
    <scope>NUCLEOTIDE SEQUENCE [LARGE SCALE GENOMIC DNA]</scope>
    <source>
        <strain evidence="9 10">Pla111</strain>
    </source>
</reference>
<dbReference type="InterPro" id="IPR004389">
    <property type="entry name" value="Ribosomal_uL18_bac-type"/>
</dbReference>
<dbReference type="InterPro" id="IPR057268">
    <property type="entry name" value="Ribosomal_L18"/>
</dbReference>
<keyword evidence="5 7" id="KW-0687">Ribonucleoprotein</keyword>
<dbReference type="OrthoDB" id="9810939at2"/>
<dbReference type="FunFam" id="3.30.420.100:FF:000001">
    <property type="entry name" value="50S ribosomal protein L18"/>
    <property type="match status" value="1"/>
</dbReference>
<dbReference type="Proteomes" id="UP000318995">
    <property type="component" value="Unassembled WGS sequence"/>
</dbReference>
<accession>A0A5C5W8S2</accession>
<dbReference type="EMBL" id="SJPH01000003">
    <property type="protein sequence ID" value="TWT46585.1"/>
    <property type="molecule type" value="Genomic_DNA"/>
</dbReference>
<evidence type="ECO:0000256" key="7">
    <source>
        <dbReference type="HAMAP-Rule" id="MF_01337"/>
    </source>
</evidence>
<dbReference type="SUPFAM" id="SSF53137">
    <property type="entry name" value="Translational machinery components"/>
    <property type="match status" value="1"/>
</dbReference>
<evidence type="ECO:0000256" key="3">
    <source>
        <dbReference type="ARBA" id="ARBA00022884"/>
    </source>
</evidence>
<organism evidence="9 10">
    <name type="scientific">Botrimarina hoheduenensis</name>
    <dbReference type="NCBI Taxonomy" id="2528000"/>
    <lineage>
        <taxon>Bacteria</taxon>
        <taxon>Pseudomonadati</taxon>
        <taxon>Planctomycetota</taxon>
        <taxon>Planctomycetia</taxon>
        <taxon>Pirellulales</taxon>
        <taxon>Lacipirellulaceae</taxon>
        <taxon>Botrimarina</taxon>
    </lineage>
</organism>
<dbReference type="NCBIfam" id="TIGR00060">
    <property type="entry name" value="L18_bact"/>
    <property type="match status" value="1"/>
</dbReference>
<dbReference type="Gene3D" id="3.30.420.100">
    <property type="match status" value="1"/>
</dbReference>
<dbReference type="InterPro" id="IPR005484">
    <property type="entry name" value="Ribosomal_uL18_bac/plant/anim"/>
</dbReference>
<evidence type="ECO:0000256" key="1">
    <source>
        <dbReference type="ARBA" id="ARBA00007116"/>
    </source>
</evidence>
<dbReference type="RefSeq" id="WP_146573221.1">
    <property type="nucleotide sequence ID" value="NZ_SJPH01000003.1"/>
</dbReference>
<keyword evidence="4 7" id="KW-0689">Ribosomal protein</keyword>
<evidence type="ECO:0000256" key="2">
    <source>
        <dbReference type="ARBA" id="ARBA00022730"/>
    </source>
</evidence>
<dbReference type="GO" id="GO:0006412">
    <property type="term" value="P:translation"/>
    <property type="evidence" value="ECO:0007669"/>
    <property type="project" value="UniProtKB-UniRule"/>
</dbReference>
<gene>
    <name evidence="7 9" type="primary">rplR</name>
    <name evidence="9" type="ORF">Pla111_16810</name>
</gene>
<dbReference type="PANTHER" id="PTHR12899:SF3">
    <property type="entry name" value="LARGE RIBOSOMAL SUBUNIT PROTEIN UL18M"/>
    <property type="match status" value="1"/>
</dbReference>
<dbReference type="CDD" id="cd00432">
    <property type="entry name" value="Ribosomal_L18_L5e"/>
    <property type="match status" value="1"/>
</dbReference>
<dbReference type="GO" id="GO:0003735">
    <property type="term" value="F:structural constituent of ribosome"/>
    <property type="evidence" value="ECO:0007669"/>
    <property type="project" value="InterPro"/>
</dbReference>
<keyword evidence="3 7" id="KW-0694">RNA-binding</keyword>
<feature type="region of interest" description="Disordered" evidence="8">
    <location>
        <begin position="1"/>
        <end position="38"/>
    </location>
</feature>
<dbReference type="Pfam" id="PF00861">
    <property type="entry name" value="Ribosomal_L18p"/>
    <property type="match status" value="1"/>
</dbReference>
<dbReference type="GO" id="GO:0022625">
    <property type="term" value="C:cytosolic large ribosomal subunit"/>
    <property type="evidence" value="ECO:0007669"/>
    <property type="project" value="TreeGrafter"/>
</dbReference>
<dbReference type="PANTHER" id="PTHR12899">
    <property type="entry name" value="39S RIBOSOMAL PROTEIN L18, MITOCHONDRIAL"/>
    <property type="match status" value="1"/>
</dbReference>
<comment type="subunit">
    <text evidence="7">Part of the 50S ribosomal subunit; part of the 5S rRNA/L5/L18/L25 subcomplex. Contacts the 5S and 23S rRNAs.</text>
</comment>
<dbReference type="GO" id="GO:0008097">
    <property type="term" value="F:5S rRNA binding"/>
    <property type="evidence" value="ECO:0007669"/>
    <property type="project" value="TreeGrafter"/>
</dbReference>
<keyword evidence="2 7" id="KW-0699">rRNA-binding</keyword>
<comment type="similarity">
    <text evidence="1 7">Belongs to the universal ribosomal protein uL18 family.</text>
</comment>
<comment type="function">
    <text evidence="7">This is one of the proteins that bind and probably mediate the attachment of the 5S RNA into the large ribosomal subunit, where it forms part of the central protuberance.</text>
</comment>
<feature type="compositionally biased region" description="Basic and acidic residues" evidence="8">
    <location>
        <begin position="1"/>
        <end position="10"/>
    </location>
</feature>